<dbReference type="InterPro" id="IPR044974">
    <property type="entry name" value="Disease_R_plants"/>
</dbReference>
<reference evidence="8" key="1">
    <citation type="submission" date="2023-03" db="EMBL/GenBank/DDBJ databases">
        <authorList>
            <person name="Julca I."/>
        </authorList>
    </citation>
    <scope>NUCLEOTIDE SEQUENCE</scope>
</reference>
<gene>
    <name evidence="8" type="ORF">OLC1_LOCUS9909</name>
</gene>
<comment type="similarity">
    <text evidence="2">Belongs to the disease resistance NB-LRR family.</text>
</comment>
<evidence type="ECO:0000256" key="3">
    <source>
        <dbReference type="ARBA" id="ARBA00022667"/>
    </source>
</evidence>
<proteinExistence type="inferred from homology"/>
<dbReference type="SMART" id="SM00382">
    <property type="entry name" value="AAA"/>
    <property type="match status" value="1"/>
</dbReference>
<dbReference type="AlphaFoldDB" id="A0AAV1CZ28"/>
<evidence type="ECO:0000313" key="9">
    <source>
        <dbReference type="Proteomes" id="UP001161247"/>
    </source>
</evidence>
<keyword evidence="4" id="KW-0547">Nucleotide-binding</keyword>
<dbReference type="InterPro" id="IPR002182">
    <property type="entry name" value="NB-ARC"/>
</dbReference>
<dbReference type="Gene3D" id="3.40.50.300">
    <property type="entry name" value="P-loop containing nucleotide triphosphate hydrolases"/>
    <property type="match status" value="1"/>
</dbReference>
<dbReference type="InterPro" id="IPR036388">
    <property type="entry name" value="WH-like_DNA-bd_sf"/>
</dbReference>
<keyword evidence="6" id="KW-0067">ATP-binding</keyword>
<dbReference type="Pfam" id="PF00931">
    <property type="entry name" value="NB-ARC"/>
    <property type="match status" value="1"/>
</dbReference>
<dbReference type="SUPFAM" id="SSF52058">
    <property type="entry name" value="L domain-like"/>
    <property type="match status" value="1"/>
</dbReference>
<dbReference type="GO" id="GO:0005524">
    <property type="term" value="F:ATP binding"/>
    <property type="evidence" value="ECO:0007669"/>
    <property type="project" value="UniProtKB-KW"/>
</dbReference>
<dbReference type="GO" id="GO:0043531">
    <property type="term" value="F:ADP binding"/>
    <property type="evidence" value="ECO:0007669"/>
    <property type="project" value="InterPro"/>
</dbReference>
<evidence type="ECO:0000256" key="4">
    <source>
        <dbReference type="ARBA" id="ARBA00022741"/>
    </source>
</evidence>
<dbReference type="InterPro" id="IPR032675">
    <property type="entry name" value="LRR_dom_sf"/>
</dbReference>
<evidence type="ECO:0000256" key="2">
    <source>
        <dbReference type="ARBA" id="ARBA00008894"/>
    </source>
</evidence>
<dbReference type="PANTHER" id="PTHR23155:SF1152">
    <property type="entry name" value="AAA+ ATPASE DOMAIN-CONTAINING PROTEIN"/>
    <property type="match status" value="1"/>
</dbReference>
<keyword evidence="3" id="KW-0381">Hypersensitive response</keyword>
<accession>A0AAV1CZ28</accession>
<sequence length="690" mass="78796">MQQPKHFSLRVSEQIGDVICDAGVLVWSFYQNNAQEEFGLQDLLETIKKILVEDDEEHPQTPPTVKFPMTDPLGFVDFVVETLMDPPSCLIDSLGVGDFPLSLFASIIESIQNIKADGLGVFRGNKQEITAKEVISTSSHQASPQRPPSTSEVVGLDYETGLIKDRLMGGSKKLQIVAIVGMPGLGKSTLAAKVYNDSSVSHHFHVRAWSPISQMLDKKKVLIELLQQVDPYRYPDMSEHDLANRLRRRLKRRRYLIFLDEVWETEAWNHLKESFPNDDVGSRLIITSRHHDAAPHHMLDSEPYVLNHLNEERAWKDQEVSVRKLLCLWMAEGFIQKSKIKNLADVAEDYLKDLIARSLIMIGTKRFVDGGVKACRIHDLLHDFCLQKAKDEFFVHLPKGCHELSAFNEPPNLRRLCIHSKPKHLKQAKLFCPHAVGIPSNERGQFSRIPSSIAKLCNLESLIVDSRSHEPLLPNSVWNLQKLKYLHIRNYGGSCGIFSLEPLEGLSILYELDRLSGALFTYGDNMERILRNFPNARRLKFQVSENPSTLDFNWPENVKKLTLSGFSLTWRNISTIGEMPTLEVQKLLQMSIEGNAWEIKEGEFSKLRILKMVSGDLVKWTADDDLYLQKLVLHWCNHLEKMPSCLECIHTLEMIEVLRSSETAVNLVRQIEEEQKTNWGNSNLKIIINQ</sequence>
<dbReference type="SUPFAM" id="SSF52540">
    <property type="entry name" value="P-loop containing nucleoside triphosphate hydrolases"/>
    <property type="match status" value="1"/>
</dbReference>
<dbReference type="EMBL" id="OX459120">
    <property type="protein sequence ID" value="CAI9099984.1"/>
    <property type="molecule type" value="Genomic_DNA"/>
</dbReference>
<dbReference type="PANTHER" id="PTHR23155">
    <property type="entry name" value="DISEASE RESISTANCE PROTEIN RP"/>
    <property type="match status" value="1"/>
</dbReference>
<keyword evidence="5" id="KW-0611">Plant defense</keyword>
<organism evidence="8 9">
    <name type="scientific">Oldenlandia corymbosa var. corymbosa</name>
    <dbReference type="NCBI Taxonomy" id="529605"/>
    <lineage>
        <taxon>Eukaryota</taxon>
        <taxon>Viridiplantae</taxon>
        <taxon>Streptophyta</taxon>
        <taxon>Embryophyta</taxon>
        <taxon>Tracheophyta</taxon>
        <taxon>Spermatophyta</taxon>
        <taxon>Magnoliopsida</taxon>
        <taxon>eudicotyledons</taxon>
        <taxon>Gunneridae</taxon>
        <taxon>Pentapetalae</taxon>
        <taxon>asterids</taxon>
        <taxon>lamiids</taxon>
        <taxon>Gentianales</taxon>
        <taxon>Rubiaceae</taxon>
        <taxon>Rubioideae</taxon>
        <taxon>Spermacoceae</taxon>
        <taxon>Hedyotis-Oldenlandia complex</taxon>
        <taxon>Oldenlandia</taxon>
    </lineage>
</organism>
<dbReference type="GO" id="GO:0098542">
    <property type="term" value="P:defense response to other organism"/>
    <property type="evidence" value="ECO:0007669"/>
    <property type="project" value="TreeGrafter"/>
</dbReference>
<dbReference type="Proteomes" id="UP001161247">
    <property type="component" value="Chromosome 3"/>
</dbReference>
<protein>
    <submittedName>
        <fullName evidence="8">OLC1v1036888C1</fullName>
    </submittedName>
</protein>
<name>A0AAV1CZ28_OLDCO</name>
<feature type="domain" description="AAA+ ATPase" evidence="7">
    <location>
        <begin position="173"/>
        <end position="312"/>
    </location>
</feature>
<dbReference type="InterPro" id="IPR027417">
    <property type="entry name" value="P-loop_NTPase"/>
</dbReference>
<evidence type="ECO:0000256" key="6">
    <source>
        <dbReference type="ARBA" id="ARBA00022840"/>
    </source>
</evidence>
<dbReference type="Gene3D" id="3.80.10.10">
    <property type="entry name" value="Ribonuclease Inhibitor"/>
    <property type="match status" value="1"/>
</dbReference>
<evidence type="ECO:0000259" key="7">
    <source>
        <dbReference type="SMART" id="SM00382"/>
    </source>
</evidence>
<evidence type="ECO:0000313" key="8">
    <source>
        <dbReference type="EMBL" id="CAI9099984.1"/>
    </source>
</evidence>
<dbReference type="InterPro" id="IPR003593">
    <property type="entry name" value="AAA+_ATPase"/>
</dbReference>
<dbReference type="FunFam" id="3.40.50.300:FF:001091">
    <property type="entry name" value="Probable disease resistance protein At1g61300"/>
    <property type="match status" value="1"/>
</dbReference>
<dbReference type="PRINTS" id="PR00364">
    <property type="entry name" value="DISEASERSIST"/>
</dbReference>
<evidence type="ECO:0000256" key="1">
    <source>
        <dbReference type="ARBA" id="ARBA00002074"/>
    </source>
</evidence>
<comment type="function">
    <text evidence="1">Confers resistance to late blight (Phytophthora infestans) races carrying the avirulence gene Avr1. Resistance proteins guard the plant against pathogens that contain an appropriate avirulence protein via an indirect interaction with this avirulence protein. That triggers a defense system including the hypersensitive response, which restricts the pathogen growth.</text>
</comment>
<dbReference type="Gene3D" id="1.10.10.10">
    <property type="entry name" value="Winged helix-like DNA-binding domain superfamily/Winged helix DNA-binding domain"/>
    <property type="match status" value="1"/>
</dbReference>
<evidence type="ECO:0000256" key="5">
    <source>
        <dbReference type="ARBA" id="ARBA00022821"/>
    </source>
</evidence>
<keyword evidence="9" id="KW-1185">Reference proteome</keyword>